<dbReference type="PROSITE" id="PS50158">
    <property type="entry name" value="ZF_CCHC"/>
    <property type="match status" value="1"/>
</dbReference>
<keyword evidence="1" id="KW-0863">Zinc-finger</keyword>
<dbReference type="Proteomes" id="UP001153636">
    <property type="component" value="Chromosome 6"/>
</dbReference>
<keyword evidence="1" id="KW-0479">Metal-binding</keyword>
<feature type="region of interest" description="Disordered" evidence="2">
    <location>
        <begin position="1"/>
        <end position="208"/>
    </location>
</feature>
<keyword evidence="5" id="KW-1185">Reference proteome</keyword>
<reference evidence="4" key="1">
    <citation type="submission" date="2022-01" db="EMBL/GenBank/DDBJ databases">
        <authorList>
            <person name="King R."/>
        </authorList>
    </citation>
    <scope>NUCLEOTIDE SEQUENCE</scope>
</reference>
<dbReference type="OrthoDB" id="10044176at2759"/>
<feature type="compositionally biased region" description="Basic and acidic residues" evidence="2">
    <location>
        <begin position="75"/>
        <end position="85"/>
    </location>
</feature>
<dbReference type="GO" id="GO:0008270">
    <property type="term" value="F:zinc ion binding"/>
    <property type="evidence" value="ECO:0007669"/>
    <property type="project" value="UniProtKB-KW"/>
</dbReference>
<accession>A0A9P0GK27</accession>
<name>A0A9P0GK27_9CUCU</name>
<evidence type="ECO:0000256" key="1">
    <source>
        <dbReference type="PROSITE-ProRule" id="PRU00047"/>
    </source>
</evidence>
<feature type="compositionally biased region" description="Basic and acidic residues" evidence="2">
    <location>
        <begin position="183"/>
        <end position="195"/>
    </location>
</feature>
<dbReference type="InterPro" id="IPR001878">
    <property type="entry name" value="Znf_CCHC"/>
</dbReference>
<dbReference type="GO" id="GO:0003676">
    <property type="term" value="F:nucleic acid binding"/>
    <property type="evidence" value="ECO:0007669"/>
    <property type="project" value="InterPro"/>
</dbReference>
<sequence length="621" mass="70856">MAEGKPSTEMEDLDNSIKLAEDEIKKTGVISRKSSVNRSPPVARRQSIASESPEKYEGLEAPSKRKRATQANIESSKKRDQKEVAADQTSKSPEEEEEEEKEEKKRRLEEDKRLTKIIENLAKAEEEKKLKEEKRRREEAQNKAAQEEKRRQEEEEKRKKENENSSGATSSVPSAGVFTPQVSDEHGGRNSDPKQTKSQAQNLIQTSTDTIKDLKKQIREAVIRTTPEGRGKIAFATKEQKTVLSAMDEITNIYTDILTLLLVQETEINKLQKENFDLKQNDRNKGDNSTTNIEDKLKQVQTKILQAIKDNPQPGTKTLTQQIHTATINTSATPHTPTTINDTDFPALGQKTYAQLAKRPTNIDNKDKKPWTTPEPYKKFDTVIKLKEGQQGDTLTELKKIIKAKDIEGTQIRHTRTAIVLTSQSKDKQDEILRRTQTSTKLDSKDGTRHNEPTIILTGIRKALTHDEITDGLKLENDDLDKLFGDRLKLLNIVSTRPCRNPYKENVYLRGPTDIIKHLLKSEKIYLDFQTIYVNEATQLALCFRCCRYGHVAKHCKETTPSCYKCGDGHDGNTCDKDLDKYNCTNCERLRLTPRRHQARDTNCPIYIRKLVEARAQTQYN</sequence>
<evidence type="ECO:0000313" key="5">
    <source>
        <dbReference type="Proteomes" id="UP001153636"/>
    </source>
</evidence>
<keyword evidence="1" id="KW-0862">Zinc</keyword>
<feature type="compositionally biased region" description="Basic and acidic residues" evidence="2">
    <location>
        <begin position="102"/>
        <end position="163"/>
    </location>
</feature>
<protein>
    <recommendedName>
        <fullName evidence="3">CCHC-type domain-containing protein</fullName>
    </recommendedName>
</protein>
<proteinExistence type="predicted"/>
<gene>
    <name evidence="4" type="ORF">PSYICH_LOCUS12867</name>
</gene>
<dbReference type="EMBL" id="OV651818">
    <property type="protein sequence ID" value="CAH1112058.1"/>
    <property type="molecule type" value="Genomic_DNA"/>
</dbReference>
<dbReference type="AlphaFoldDB" id="A0A9P0GK27"/>
<evidence type="ECO:0000313" key="4">
    <source>
        <dbReference type="EMBL" id="CAH1112058.1"/>
    </source>
</evidence>
<evidence type="ECO:0000256" key="2">
    <source>
        <dbReference type="SAM" id="MobiDB-lite"/>
    </source>
</evidence>
<feature type="compositionally biased region" description="Polar residues" evidence="2">
    <location>
        <begin position="196"/>
        <end position="208"/>
    </location>
</feature>
<evidence type="ECO:0000259" key="3">
    <source>
        <dbReference type="PROSITE" id="PS50158"/>
    </source>
</evidence>
<organism evidence="4 5">
    <name type="scientific">Psylliodes chrysocephalus</name>
    <dbReference type="NCBI Taxonomy" id="3402493"/>
    <lineage>
        <taxon>Eukaryota</taxon>
        <taxon>Metazoa</taxon>
        <taxon>Ecdysozoa</taxon>
        <taxon>Arthropoda</taxon>
        <taxon>Hexapoda</taxon>
        <taxon>Insecta</taxon>
        <taxon>Pterygota</taxon>
        <taxon>Neoptera</taxon>
        <taxon>Endopterygota</taxon>
        <taxon>Coleoptera</taxon>
        <taxon>Polyphaga</taxon>
        <taxon>Cucujiformia</taxon>
        <taxon>Chrysomeloidea</taxon>
        <taxon>Chrysomelidae</taxon>
        <taxon>Galerucinae</taxon>
        <taxon>Alticini</taxon>
        <taxon>Psylliodes</taxon>
    </lineage>
</organism>
<feature type="domain" description="CCHC-type" evidence="3">
    <location>
        <begin position="543"/>
        <end position="558"/>
    </location>
</feature>